<feature type="compositionally biased region" description="Polar residues" evidence="6">
    <location>
        <begin position="861"/>
        <end position="892"/>
    </location>
</feature>
<feature type="compositionally biased region" description="Polar residues" evidence="6">
    <location>
        <begin position="1653"/>
        <end position="1675"/>
    </location>
</feature>
<feature type="compositionally biased region" description="Basic and acidic residues" evidence="6">
    <location>
        <begin position="910"/>
        <end position="922"/>
    </location>
</feature>
<evidence type="ECO:0000256" key="6">
    <source>
        <dbReference type="SAM" id="MobiDB-lite"/>
    </source>
</evidence>
<evidence type="ECO:0000256" key="3">
    <source>
        <dbReference type="ARBA" id="ARBA00023163"/>
    </source>
</evidence>
<feature type="domain" description="SANT" evidence="8">
    <location>
        <begin position="558"/>
        <end position="610"/>
    </location>
</feature>
<dbReference type="SUPFAM" id="SSF46689">
    <property type="entry name" value="Homeodomain-like"/>
    <property type="match status" value="1"/>
</dbReference>
<feature type="region of interest" description="Disordered" evidence="6">
    <location>
        <begin position="1551"/>
        <end position="1570"/>
    </location>
</feature>
<evidence type="ECO:0000256" key="5">
    <source>
        <dbReference type="PROSITE-ProRule" id="PRU00221"/>
    </source>
</evidence>
<feature type="region of interest" description="Disordered" evidence="6">
    <location>
        <begin position="1359"/>
        <end position="1379"/>
    </location>
</feature>
<feature type="compositionally biased region" description="Basic and acidic residues" evidence="6">
    <location>
        <begin position="1360"/>
        <end position="1379"/>
    </location>
</feature>
<dbReference type="SMART" id="SM00320">
    <property type="entry name" value="WD40"/>
    <property type="match status" value="6"/>
</dbReference>
<dbReference type="InterPro" id="IPR017884">
    <property type="entry name" value="SANT_dom"/>
</dbReference>
<proteinExistence type="predicted"/>
<evidence type="ECO:0000259" key="8">
    <source>
        <dbReference type="PROSITE" id="PS51293"/>
    </source>
</evidence>
<feature type="region of interest" description="Disordered" evidence="6">
    <location>
        <begin position="1056"/>
        <end position="1112"/>
    </location>
</feature>
<gene>
    <name evidence="9" type="ORF">ONB1V03_LOCUS4959</name>
</gene>
<evidence type="ECO:0000313" key="10">
    <source>
        <dbReference type="Proteomes" id="UP000728032"/>
    </source>
</evidence>
<feature type="region of interest" description="Disordered" evidence="6">
    <location>
        <begin position="719"/>
        <end position="747"/>
    </location>
</feature>
<dbReference type="InterPro" id="IPR015943">
    <property type="entry name" value="WD40/YVTN_repeat-like_dom_sf"/>
</dbReference>
<evidence type="ECO:0000259" key="7">
    <source>
        <dbReference type="PROSITE" id="PS51156"/>
    </source>
</evidence>
<keyword evidence="2" id="KW-0805">Transcription regulation</keyword>
<accession>A0A7R9LPU3</accession>
<dbReference type="OrthoDB" id="6147534at2759"/>
<dbReference type="InterPro" id="IPR001680">
    <property type="entry name" value="WD40_rpt"/>
</dbReference>
<dbReference type="InterPro" id="IPR000679">
    <property type="entry name" value="Znf_GATA"/>
</dbReference>
<dbReference type="Gene3D" id="1.10.10.60">
    <property type="entry name" value="Homeodomain-like"/>
    <property type="match status" value="1"/>
</dbReference>
<feature type="region of interest" description="Disordered" evidence="6">
    <location>
        <begin position="631"/>
        <end position="651"/>
    </location>
</feature>
<dbReference type="GO" id="GO:0043565">
    <property type="term" value="F:sequence-specific DNA binding"/>
    <property type="evidence" value="ECO:0007669"/>
    <property type="project" value="InterPro"/>
</dbReference>
<dbReference type="InterPro" id="IPR009057">
    <property type="entry name" value="Homeodomain-like_sf"/>
</dbReference>
<dbReference type="GO" id="GO:0005634">
    <property type="term" value="C:nucleus"/>
    <property type="evidence" value="ECO:0007669"/>
    <property type="project" value="UniProtKB-SubCell"/>
</dbReference>
<dbReference type="EMBL" id="CAJPVJ010001865">
    <property type="protein sequence ID" value="CAG2165417.1"/>
    <property type="molecule type" value="Genomic_DNA"/>
</dbReference>
<feature type="compositionally biased region" description="Low complexity" evidence="6">
    <location>
        <begin position="893"/>
        <end position="908"/>
    </location>
</feature>
<feature type="compositionally biased region" description="Polar residues" evidence="6">
    <location>
        <begin position="957"/>
        <end position="968"/>
    </location>
</feature>
<dbReference type="GO" id="GO:0008270">
    <property type="term" value="F:zinc ion binding"/>
    <property type="evidence" value="ECO:0007669"/>
    <property type="project" value="InterPro"/>
</dbReference>
<feature type="region of interest" description="Disordered" evidence="6">
    <location>
        <begin position="1"/>
        <end position="35"/>
    </location>
</feature>
<keyword evidence="4" id="KW-0539">Nucleus</keyword>
<feature type="domain" description="ELM2" evidence="7">
    <location>
        <begin position="449"/>
        <end position="554"/>
    </location>
</feature>
<feature type="compositionally biased region" description="Low complexity" evidence="6">
    <location>
        <begin position="1553"/>
        <end position="1566"/>
    </location>
</feature>
<dbReference type="CDD" id="cd11661">
    <property type="entry name" value="SANT_MTA3_like"/>
    <property type="match status" value="1"/>
</dbReference>
<dbReference type="Gene3D" id="4.10.1240.50">
    <property type="match status" value="1"/>
</dbReference>
<dbReference type="SMART" id="SM01189">
    <property type="entry name" value="ELM2"/>
    <property type="match status" value="1"/>
</dbReference>
<dbReference type="InterPro" id="IPR013088">
    <property type="entry name" value="Znf_NHR/GATA"/>
</dbReference>
<feature type="compositionally biased region" description="Basic and acidic residues" evidence="6">
    <location>
        <begin position="929"/>
        <end position="955"/>
    </location>
</feature>
<dbReference type="SMART" id="SM00717">
    <property type="entry name" value="SANT"/>
    <property type="match status" value="1"/>
</dbReference>
<dbReference type="SMART" id="SM00401">
    <property type="entry name" value="ZnF_GATA"/>
    <property type="match status" value="1"/>
</dbReference>
<feature type="compositionally biased region" description="Basic and acidic residues" evidence="6">
    <location>
        <begin position="799"/>
        <end position="825"/>
    </location>
</feature>
<dbReference type="Pfam" id="PF01448">
    <property type="entry name" value="ELM2"/>
    <property type="match status" value="1"/>
</dbReference>
<dbReference type="Proteomes" id="UP000728032">
    <property type="component" value="Unassembled WGS sequence"/>
</dbReference>
<feature type="compositionally biased region" description="Polar residues" evidence="6">
    <location>
        <begin position="1056"/>
        <end position="1080"/>
    </location>
</feature>
<feature type="compositionally biased region" description="Basic and acidic residues" evidence="6">
    <location>
        <begin position="1081"/>
        <end position="1090"/>
    </location>
</feature>
<evidence type="ECO:0008006" key="11">
    <source>
        <dbReference type="Google" id="ProtNLM"/>
    </source>
</evidence>
<feature type="compositionally biased region" description="Polar residues" evidence="6">
    <location>
        <begin position="633"/>
        <end position="649"/>
    </location>
</feature>
<feature type="compositionally biased region" description="Pro residues" evidence="6">
    <location>
        <begin position="726"/>
        <end position="744"/>
    </location>
</feature>
<feature type="region of interest" description="Disordered" evidence="6">
    <location>
        <begin position="1231"/>
        <end position="1322"/>
    </location>
</feature>
<evidence type="ECO:0000256" key="2">
    <source>
        <dbReference type="ARBA" id="ARBA00023015"/>
    </source>
</evidence>
<feature type="compositionally biased region" description="Polar residues" evidence="6">
    <location>
        <begin position="988"/>
        <end position="1017"/>
    </location>
</feature>
<dbReference type="PROSITE" id="PS50082">
    <property type="entry name" value="WD_REPEATS_2"/>
    <property type="match status" value="1"/>
</dbReference>
<sequence length="1782" mass="197219">MISKNKTQTESEEEEDIVEAGKGTDVPNDNIPKSIANISSPLRKSNISPQISESMSPNRHIGPKLKDPIEYLKDGNDIPSKYLQLKWIVRTLWPRAKKQERVVRVWSAKDMRTYAVLTQNVFGSAVTAIDLSLQDSKATKSINCVDFLPDHSLLTGDTTGTLTIWAPLEDENGILEFVVKEVKGHDKSLTCLQLLQNNILISGDIEGTVKTWDVNDEQFRLLNAIKLPPTSGAISAITRVYLPEADNDTIEIYIGTTMNFILRGSALQATNYTSQCISAAVHPSGQVLAIGSVSGTIFIMNTSDGNIVSQLPVSQVCVGCLAYSPDGDLLAGGCQDGVLYILPVLDNGYSYEKVSVLRGPFAILSLQWSIDSQFILTSVNESIWDNLYLQDVVNLSCHCSPSTKYVVSGDEDGVLRLFSYPCSDSKAAFFEYRQGGGSVTECTLASTQGEIRVGPSHQARLPDCQLDVMPKEMPEKCEALEELRWAPGVADCDLMMYLRAARSMAAFAGMCDGGSAEDGCLAASKDDTTINALELLHESNYDTGRALQALVKNPIPKPIDKKWSEEEQKRFVKGLRQYGKNFFKIRRELLSHKETADLVEFYYLWKKTPQAASTRPHRRHRRCVLRRIRSSSTAGVGNTNRNSNLNVAPSNEFLDMSSASGEEEDSDDSDSREITATVCCNCFTTTSKEWHPNGGNGINNDKTSLCNECKIYQKKFGELPKHQTPQPTPNPNPTPLATPQPLPSPTQQSVQFLFKPVVKSEDENCLIANGKHNMRTRRSKEKNSKDLNRSNSKSSEPNSPERVDSVTNKSDEKSPNSCSDNDKTTTELTAKKRSLSEATEFDELSADSTTNKRKKTDESGRNSPSFSSESNPIVSNDDNVINSNEDQYPVSMNSPHSPISPAPNSASNEQNEKTLESSERVEPIVSEEVSQKEPEDDKTRIAQMSESDKIDDKTLHRSQSPYNEQKSPAEQLITPKLEPPSSPKSPVNYPTSPTHHSNSTDNICPVPSNQKLTISSTPPLMRIKEELNYAKSPPQVMGAIDGSSAINERMFPFMGSQSLGPLPNRMSSSPTPHHSVSELSSNDKTKETIHSSDTPFAPKAPKDGSSSSKRSFSPLVSSALELPNIPLPVTSGMSSISSSEPLFQSSYMTPTEQRLPAVTASPHHHNNHFIGIQSQHNLSSPTLSPHLLPPSMPPMSPYFPTSWSPYAARCLPSHPLGFPSSPFAPQMMGVPSQMPVQHNRDIPVSKSKSPITSQSSRISHSPSQYTSSNVSKLDNKYDLNSMHNRDVDRHDRHDRHREHEEEELEPTPILSRGPSPEPKIEDSECHRSQSAIFLRHWNRGDYNSCARTDLTFKPVPDSQLARKREERARKAAEKEREEQKKIAAEKALSLELKSGLMNHSNLENTHLSPIGRHTPRNYTDTPALRQLSEYARPHAAFSPVYSHPSIHGMVGTTSNVPLSMHGGPGATPSQIDQLLQFQIASGLYGNARDRMAEAEEREKRERHHLMEKQRELKEIEMKTRIASQGSATPIPSGNLLDPHWLELQRRYSSQLHSNPNASNNPGNGSPFVFYSPGERQAAEQMHGLSASDRMHADRLALANADPLYRLQMAGLAQELHSHAHNHAHAHQHTHLHVHPGHDAVSAAAVAAAASLGHPSSQFDPQIHSNHPLLPSNSYPSRPPSIMSRNEMQSSALFRPSFDEQLAHQFSAQALHHEQLQRQLFIERERMVAAHLSAAAGSQLSHPHPSQILAQHEADFLRQQQREREMKLRSLEEAARGGRPPLS</sequence>
<dbReference type="PANTHER" id="PTHR13859">
    <property type="entry name" value="ATROPHIN-RELATED"/>
    <property type="match status" value="1"/>
</dbReference>
<name>A0A7R9LPU3_9ACAR</name>
<feature type="repeat" description="WD" evidence="5">
    <location>
        <begin position="182"/>
        <end position="222"/>
    </location>
</feature>
<feature type="compositionally biased region" description="Low complexity" evidence="6">
    <location>
        <begin position="789"/>
        <end position="798"/>
    </location>
</feature>
<feature type="compositionally biased region" description="Basic and acidic residues" evidence="6">
    <location>
        <begin position="1751"/>
        <end position="1775"/>
    </location>
</feature>
<keyword evidence="5" id="KW-0853">WD repeat</keyword>
<dbReference type="PANTHER" id="PTHR13859:SF11">
    <property type="entry name" value="GRUNGE, ISOFORM J"/>
    <property type="match status" value="1"/>
</dbReference>
<feature type="compositionally biased region" description="Low complexity" evidence="6">
    <location>
        <begin position="1245"/>
        <end position="1264"/>
    </location>
</feature>
<feature type="region of interest" description="Disordered" evidence="6">
    <location>
        <begin position="1651"/>
        <end position="1683"/>
    </location>
</feature>
<dbReference type="SUPFAM" id="SSF50978">
    <property type="entry name" value="WD40 repeat-like"/>
    <property type="match status" value="1"/>
</dbReference>
<dbReference type="InterPro" id="IPR036322">
    <property type="entry name" value="WD40_repeat_dom_sf"/>
</dbReference>
<dbReference type="Pfam" id="PF00400">
    <property type="entry name" value="WD40"/>
    <property type="match status" value="3"/>
</dbReference>
<protein>
    <recommendedName>
        <fullName evidence="11">Arginine-glutamic acid dipeptide repeats protein</fullName>
    </recommendedName>
</protein>
<dbReference type="SUPFAM" id="SSF57716">
    <property type="entry name" value="Glucocorticoid receptor-like (DNA-binding domain)"/>
    <property type="match status" value="1"/>
</dbReference>
<dbReference type="Gene3D" id="2.130.10.10">
    <property type="entry name" value="YVTN repeat-like/Quinoprotein amine dehydrogenase"/>
    <property type="match status" value="3"/>
</dbReference>
<dbReference type="Gene3D" id="3.30.50.10">
    <property type="entry name" value="Erythroid Transcription Factor GATA-1, subunit A"/>
    <property type="match status" value="1"/>
</dbReference>
<reference evidence="9" key="1">
    <citation type="submission" date="2020-11" db="EMBL/GenBank/DDBJ databases">
        <authorList>
            <person name="Tran Van P."/>
        </authorList>
    </citation>
    <scope>NUCLEOTIDE SEQUENCE</scope>
</reference>
<keyword evidence="10" id="KW-1185">Reference proteome</keyword>
<dbReference type="FunFam" id="1.10.10.60:FF:000052">
    <property type="entry name" value="Arginine-glutamic acid dipeptide (RE) repeats"/>
    <property type="match status" value="1"/>
</dbReference>
<keyword evidence="3" id="KW-0804">Transcription</keyword>
<organism evidence="9">
    <name type="scientific">Oppiella nova</name>
    <dbReference type="NCBI Taxonomy" id="334625"/>
    <lineage>
        <taxon>Eukaryota</taxon>
        <taxon>Metazoa</taxon>
        <taxon>Ecdysozoa</taxon>
        <taxon>Arthropoda</taxon>
        <taxon>Chelicerata</taxon>
        <taxon>Arachnida</taxon>
        <taxon>Acari</taxon>
        <taxon>Acariformes</taxon>
        <taxon>Sarcoptiformes</taxon>
        <taxon>Oribatida</taxon>
        <taxon>Brachypylina</taxon>
        <taxon>Oppioidea</taxon>
        <taxon>Oppiidae</taxon>
        <taxon>Oppiella</taxon>
    </lineage>
</organism>
<dbReference type="FunFam" id="4.10.1240.50:FF:000004">
    <property type="entry name" value="arginine-glutamic acid dipeptide repeats protein-like"/>
    <property type="match status" value="1"/>
</dbReference>
<evidence type="ECO:0000256" key="1">
    <source>
        <dbReference type="ARBA" id="ARBA00004123"/>
    </source>
</evidence>
<feature type="compositionally biased region" description="Basic and acidic residues" evidence="6">
    <location>
        <begin position="1273"/>
        <end position="1291"/>
    </location>
</feature>
<dbReference type="PROSITE" id="PS51293">
    <property type="entry name" value="SANT"/>
    <property type="match status" value="1"/>
</dbReference>
<feature type="region of interest" description="Disordered" evidence="6">
    <location>
        <begin position="1734"/>
        <end position="1782"/>
    </location>
</feature>
<comment type="subcellular location">
    <subcellularLocation>
        <location evidence="1">Nucleus</location>
    </subcellularLocation>
</comment>
<dbReference type="EMBL" id="OC916690">
    <property type="protein sequence ID" value="CAD7644969.1"/>
    <property type="molecule type" value="Genomic_DNA"/>
</dbReference>
<dbReference type="GO" id="GO:0003714">
    <property type="term" value="F:transcription corepressor activity"/>
    <property type="evidence" value="ECO:0007669"/>
    <property type="project" value="TreeGrafter"/>
</dbReference>
<dbReference type="InterPro" id="IPR000949">
    <property type="entry name" value="ELM2_dom"/>
</dbReference>
<evidence type="ECO:0000256" key="4">
    <source>
        <dbReference type="ARBA" id="ARBA00023242"/>
    </source>
</evidence>
<dbReference type="PROSITE" id="PS51156">
    <property type="entry name" value="ELM2"/>
    <property type="match status" value="1"/>
</dbReference>
<evidence type="ECO:0000313" key="9">
    <source>
        <dbReference type="EMBL" id="CAD7644969.1"/>
    </source>
</evidence>
<dbReference type="InterPro" id="IPR001005">
    <property type="entry name" value="SANT/Myb"/>
</dbReference>
<feature type="region of interest" description="Disordered" evidence="6">
    <location>
        <begin position="765"/>
        <end position="1017"/>
    </location>
</feature>